<name>A0A0K8TKU4_TABBR</name>
<proteinExistence type="evidence at transcript level"/>
<dbReference type="PANTHER" id="PTHR13146">
    <property type="match status" value="1"/>
</dbReference>
<dbReference type="SUPFAM" id="SSF103481">
    <property type="entry name" value="Multidrug resistance efflux transporter EmrE"/>
    <property type="match status" value="1"/>
</dbReference>
<feature type="transmembrane region" description="Helical" evidence="1">
    <location>
        <begin position="38"/>
        <end position="58"/>
    </location>
</feature>
<feature type="non-terminal residue" evidence="2">
    <location>
        <position position="1"/>
    </location>
</feature>
<evidence type="ECO:0000313" key="2">
    <source>
        <dbReference type="EMBL" id="JAI14949.1"/>
    </source>
</evidence>
<feature type="transmembrane region" description="Helical" evidence="1">
    <location>
        <begin position="254"/>
        <end position="273"/>
    </location>
</feature>
<keyword evidence="1" id="KW-0472">Membrane</keyword>
<dbReference type="GO" id="GO:0016020">
    <property type="term" value="C:membrane"/>
    <property type="evidence" value="ECO:0007669"/>
    <property type="project" value="TreeGrafter"/>
</dbReference>
<reference evidence="2" key="1">
    <citation type="journal article" date="2015" name="Insect Biochem. Mol. Biol.">
        <title>An insight into the sialome of the horse fly, Tabanus bromius.</title>
        <authorList>
            <person name="Ribeiro J.M."/>
            <person name="Kazimirova M."/>
            <person name="Takac P."/>
            <person name="Andersen J.F."/>
            <person name="Francischetti I.M."/>
        </authorList>
    </citation>
    <scope>NUCLEOTIDE SEQUENCE</scope>
</reference>
<keyword evidence="1" id="KW-0812">Transmembrane</keyword>
<keyword evidence="1" id="KW-1133">Transmembrane helix</keyword>
<dbReference type="AlphaFoldDB" id="A0A0K8TKU4"/>
<dbReference type="InterPro" id="IPR037185">
    <property type="entry name" value="EmrE-like"/>
</dbReference>
<accession>A0A0K8TKU4</accession>
<dbReference type="EMBL" id="GDAI01002654">
    <property type="protein sequence ID" value="JAI14949.1"/>
    <property type="molecule type" value="mRNA"/>
</dbReference>
<feature type="transmembrane region" description="Helical" evidence="1">
    <location>
        <begin position="111"/>
        <end position="130"/>
    </location>
</feature>
<feature type="transmembrane region" description="Helical" evidence="1">
    <location>
        <begin position="137"/>
        <end position="160"/>
    </location>
</feature>
<evidence type="ECO:0000256" key="1">
    <source>
        <dbReference type="SAM" id="Phobius"/>
    </source>
</evidence>
<feature type="transmembrane region" description="Helical" evidence="1">
    <location>
        <begin position="285"/>
        <end position="304"/>
    </location>
</feature>
<protein>
    <submittedName>
        <fullName evidence="2">Putative transport and golgi organization 9</fullName>
    </submittedName>
</protein>
<sequence length="364" mass="41067">LVATGVLNVVLIKWADKLIATGSAGNSHFFEHPFLQTALLFFSELLCLFIYKIAYALLKRRQNGSEERFILTAGNRDFHPTVFFLPAVLDVIASSMLFIGIFLTYGSSFQIIQGLVVIFTGIFRSSFLNVPLKIQHWIGMMTIVTAVVLVGLSDFLSHYLAHGNNARAVITGDLFIGCAQIFKGIQIVYEERYVKVLNIAPLHAVGWEGVFGFIITFVSLIPLSYLKAFPPFNKNSHAAFEDVFDAFSQVEDNYVLLILHAVFVVSVGFYYFAGMSISKILSASHFCAFDCIRTIVIFFISMKFEWERFYYLQLISLSLLFCGVLIYNNLVFVNCYRWIVMKCLRRTSSDTSADDILIQPADAI</sequence>
<feature type="transmembrane region" description="Helical" evidence="1">
    <location>
        <begin position="310"/>
        <end position="336"/>
    </location>
</feature>
<dbReference type="PANTHER" id="PTHR13146:SF0">
    <property type="entry name" value="SOLUTE CARRIER FAMILY 35 MEMBER F6"/>
    <property type="match status" value="1"/>
</dbReference>
<feature type="transmembrane region" description="Helical" evidence="1">
    <location>
        <begin position="205"/>
        <end position="226"/>
    </location>
</feature>
<organism evidence="2">
    <name type="scientific">Tabanus bromius</name>
    <name type="common">Band-eyed brown horse fly</name>
    <dbReference type="NCBI Taxonomy" id="304241"/>
    <lineage>
        <taxon>Eukaryota</taxon>
        <taxon>Metazoa</taxon>
        <taxon>Ecdysozoa</taxon>
        <taxon>Arthropoda</taxon>
        <taxon>Hexapoda</taxon>
        <taxon>Insecta</taxon>
        <taxon>Pterygota</taxon>
        <taxon>Neoptera</taxon>
        <taxon>Endopterygota</taxon>
        <taxon>Diptera</taxon>
        <taxon>Brachycera</taxon>
        <taxon>Tabanomorpha</taxon>
        <taxon>Tabanoidea</taxon>
        <taxon>Tabanidae</taxon>
        <taxon>Tabanus</taxon>
    </lineage>
</organism>